<dbReference type="AlphaFoldDB" id="I4BSD2"/>
<evidence type="ECO:0000313" key="1">
    <source>
        <dbReference type="EMBL" id="AFM20189.1"/>
    </source>
</evidence>
<dbReference type="Proteomes" id="UP000006057">
    <property type="component" value="Plasmid pMYCCH.01"/>
</dbReference>
<proteinExistence type="predicted"/>
<dbReference type="RefSeq" id="WP_014805478.1">
    <property type="nucleotide sequence ID" value="NC_018022.1"/>
</dbReference>
<dbReference type="KEGG" id="mcb:Mycch_5524"/>
<accession>I4BSD2</accession>
<geneLocation type="plasmid" evidence="1 2">
    <name>pMYCCH.01</name>
</geneLocation>
<dbReference type="PATRIC" id="fig|710421.3.peg.5509"/>
<evidence type="ECO:0000313" key="2">
    <source>
        <dbReference type="Proteomes" id="UP000006057"/>
    </source>
</evidence>
<keyword evidence="1" id="KW-0614">Plasmid</keyword>
<dbReference type="HOGENOM" id="CLU_1720307_0_0_11"/>
<dbReference type="EMBL" id="CP003054">
    <property type="protein sequence ID" value="AFM20189.1"/>
    <property type="molecule type" value="Genomic_DNA"/>
</dbReference>
<dbReference type="OrthoDB" id="4722242at2"/>
<reference evidence="1 2" key="1">
    <citation type="submission" date="2012-06" db="EMBL/GenBank/DDBJ databases">
        <title>Complete sequence of plasmid 1 of Mycobacterium chubuense NBB4.</title>
        <authorList>
            <consortium name="US DOE Joint Genome Institute"/>
            <person name="Lucas S."/>
            <person name="Han J."/>
            <person name="Lapidus A."/>
            <person name="Cheng J.-F."/>
            <person name="Goodwin L."/>
            <person name="Pitluck S."/>
            <person name="Peters L."/>
            <person name="Mikhailova N."/>
            <person name="Teshima H."/>
            <person name="Detter J.C."/>
            <person name="Han C."/>
            <person name="Tapia R."/>
            <person name="Land M."/>
            <person name="Hauser L."/>
            <person name="Kyrpides N."/>
            <person name="Ivanova N."/>
            <person name="Pagani I."/>
            <person name="Mattes T."/>
            <person name="Holmes A."/>
            <person name="Rutledge P."/>
            <person name="Paulsen I."/>
            <person name="Coleman N."/>
            <person name="Woyke T."/>
        </authorList>
    </citation>
    <scope>NUCLEOTIDE SEQUENCE [LARGE SCALE GENOMIC DNA]</scope>
    <source>
        <strain evidence="1 2">NBB4</strain>
        <plasmid evidence="1 2">pMYCCH.01</plasmid>
    </source>
</reference>
<sequence>MAREAEVAALRAIEDAYQRWTVTSDVLHREVVEAAERRGGAPVQALRADFDAQLAVTRSVAAFAHICPDTGPDVDGLPGAAFIQALHLVGSQPGLDQSLDELQHQWQSRLAALDSWSLATDTPPPGPAHLGCPHQGVGRRRRLVGFRGRSPA</sequence>
<protein>
    <submittedName>
        <fullName evidence="1">Uncharacterized protein</fullName>
    </submittedName>
</protein>
<name>I4BSD2_MYCCN</name>
<gene>
    <name evidence="1" type="ordered locus">Mycch_5524</name>
</gene>
<organism evidence="1 2">
    <name type="scientific">Mycolicibacterium chubuense (strain NBB4)</name>
    <name type="common">Mycobacterium chubuense</name>
    <dbReference type="NCBI Taxonomy" id="710421"/>
    <lineage>
        <taxon>Bacteria</taxon>
        <taxon>Bacillati</taxon>
        <taxon>Actinomycetota</taxon>
        <taxon>Actinomycetes</taxon>
        <taxon>Mycobacteriales</taxon>
        <taxon>Mycobacteriaceae</taxon>
        <taxon>Mycolicibacterium</taxon>
    </lineage>
</organism>
<keyword evidence="2" id="KW-1185">Reference proteome</keyword>